<reference evidence="3 4" key="1">
    <citation type="submission" date="2018-11" db="EMBL/GenBank/DDBJ databases">
        <title>Genome sequencing and assembly of Clostridium tagluense strain A121.</title>
        <authorList>
            <person name="Murakami T."/>
            <person name="Segawa T."/>
            <person name="Shcherbakova V.A."/>
            <person name="Mori H."/>
            <person name="Yoshimura Y."/>
        </authorList>
    </citation>
    <scope>NUCLEOTIDE SEQUENCE [LARGE SCALE GENOMIC DNA]</scope>
    <source>
        <strain evidence="3 4">A121</strain>
    </source>
</reference>
<name>A0A401UU95_9CLOT</name>
<protein>
    <recommendedName>
        <fullName evidence="2">VanZ-like domain-containing protein</fullName>
    </recommendedName>
</protein>
<evidence type="ECO:0000313" key="3">
    <source>
        <dbReference type="EMBL" id="GCD13120.1"/>
    </source>
</evidence>
<dbReference type="InterPro" id="IPR006976">
    <property type="entry name" value="VanZ-like"/>
</dbReference>
<evidence type="ECO:0000259" key="2">
    <source>
        <dbReference type="Pfam" id="PF04892"/>
    </source>
</evidence>
<feature type="transmembrane region" description="Helical" evidence="1">
    <location>
        <begin position="70"/>
        <end position="86"/>
    </location>
</feature>
<gene>
    <name evidence="3" type="ORF">Ctaglu_47430</name>
</gene>
<organism evidence="3 4">
    <name type="scientific">Clostridium tagluense</name>
    <dbReference type="NCBI Taxonomy" id="360422"/>
    <lineage>
        <taxon>Bacteria</taxon>
        <taxon>Bacillati</taxon>
        <taxon>Bacillota</taxon>
        <taxon>Clostridia</taxon>
        <taxon>Eubacteriales</taxon>
        <taxon>Clostridiaceae</taxon>
        <taxon>Clostridium</taxon>
    </lineage>
</organism>
<keyword evidence="1" id="KW-1133">Transmembrane helix</keyword>
<dbReference type="EMBL" id="BHYK01000060">
    <property type="protein sequence ID" value="GCD13120.1"/>
    <property type="molecule type" value="Genomic_DNA"/>
</dbReference>
<dbReference type="NCBIfam" id="NF037970">
    <property type="entry name" value="vanZ_1"/>
    <property type="match status" value="1"/>
</dbReference>
<keyword evidence="1" id="KW-0812">Transmembrane</keyword>
<dbReference type="Pfam" id="PF04892">
    <property type="entry name" value="VanZ"/>
    <property type="match status" value="1"/>
</dbReference>
<comment type="caution">
    <text evidence="3">The sequence shown here is derived from an EMBL/GenBank/DDBJ whole genome shotgun (WGS) entry which is preliminary data.</text>
</comment>
<proteinExistence type="predicted"/>
<dbReference type="RefSeq" id="WP_233439935.1">
    <property type="nucleotide sequence ID" value="NZ_BHYK01000060.1"/>
</dbReference>
<keyword evidence="1" id="KW-0472">Membrane</keyword>
<feature type="transmembrane region" description="Helical" evidence="1">
    <location>
        <begin position="9"/>
        <end position="27"/>
    </location>
</feature>
<evidence type="ECO:0000313" key="4">
    <source>
        <dbReference type="Proteomes" id="UP000287872"/>
    </source>
</evidence>
<feature type="domain" description="VanZ-like" evidence="2">
    <location>
        <begin position="13"/>
        <end position="119"/>
    </location>
</feature>
<keyword evidence="4" id="KW-1185">Reference proteome</keyword>
<dbReference type="AlphaFoldDB" id="A0A401UU95"/>
<feature type="transmembrane region" description="Helical" evidence="1">
    <location>
        <begin position="93"/>
        <end position="110"/>
    </location>
</feature>
<evidence type="ECO:0000256" key="1">
    <source>
        <dbReference type="SAM" id="Phobius"/>
    </source>
</evidence>
<sequence>MNIKQMRKFISYIAVILWMALIFKLSSQPAAQSGKLSTGITNINIKAIEKVKPNAKFNIAKFDHMVRKNAHLFVYLVSGVFVINVLRRSGVCGYRGVVFALLICILYAASDELHQVFVPVKYILNKRIQLF</sequence>
<accession>A0A401UU95</accession>
<dbReference type="Proteomes" id="UP000287872">
    <property type="component" value="Unassembled WGS sequence"/>
</dbReference>